<proteinExistence type="predicted"/>
<name>A0A6M8HXY2_9PROT</name>
<dbReference type="EMBL" id="CP053709">
    <property type="protein sequence ID" value="QKE93208.1"/>
    <property type="molecule type" value="Genomic_DNA"/>
</dbReference>
<keyword evidence="1" id="KW-0614">Plasmid</keyword>
<dbReference type="KEGG" id="lck:HN018_23805"/>
<gene>
    <name evidence="1" type="ORF">HN018_23805</name>
</gene>
<reference evidence="1 2" key="1">
    <citation type="journal article" date="2014" name="World J. Microbiol. Biotechnol.">
        <title>Biodiversity and physiological characteristics of Antarctic and Arctic lichens-associated bacteria.</title>
        <authorList>
            <person name="Lee Y.M."/>
            <person name="Kim E.H."/>
            <person name="Lee H.K."/>
            <person name="Hong S.G."/>
        </authorList>
    </citation>
    <scope>NUCLEOTIDE SEQUENCE [LARGE SCALE GENOMIC DNA]</scope>
    <source>
        <strain evidence="1 2">PAMC 26569</strain>
        <plasmid evidence="1">unnamed1</plasmid>
    </source>
</reference>
<protein>
    <submittedName>
        <fullName evidence="1">Uncharacterized protein</fullName>
    </submittedName>
</protein>
<keyword evidence="2" id="KW-1185">Reference proteome</keyword>
<evidence type="ECO:0000313" key="2">
    <source>
        <dbReference type="Proteomes" id="UP000500767"/>
    </source>
</evidence>
<sequence>MAWLTDVLERIVSGRTKAHEMHTLLPWTWAEANASLETRPLAA</sequence>
<organism evidence="1 2">
    <name type="scientific">Lichenicola cladoniae</name>
    <dbReference type="NCBI Taxonomy" id="1484109"/>
    <lineage>
        <taxon>Bacteria</taxon>
        <taxon>Pseudomonadati</taxon>
        <taxon>Pseudomonadota</taxon>
        <taxon>Alphaproteobacteria</taxon>
        <taxon>Acetobacterales</taxon>
        <taxon>Acetobacteraceae</taxon>
        <taxon>Lichenicola</taxon>
    </lineage>
</organism>
<accession>A0A6M8HXY2</accession>
<evidence type="ECO:0000313" key="1">
    <source>
        <dbReference type="EMBL" id="QKE93208.1"/>
    </source>
</evidence>
<dbReference type="AlphaFoldDB" id="A0A6M8HXY2"/>
<geneLocation type="plasmid" evidence="1 2">
    <name>unnamed1</name>
</geneLocation>
<dbReference type="Proteomes" id="UP000500767">
    <property type="component" value="Plasmid unnamed1"/>
</dbReference>